<dbReference type="PROSITE" id="PS51015">
    <property type="entry name" value="YDG"/>
    <property type="match status" value="1"/>
</dbReference>
<dbReference type="GO" id="GO:0016567">
    <property type="term" value="P:protein ubiquitination"/>
    <property type="evidence" value="ECO:0007669"/>
    <property type="project" value="TreeGrafter"/>
</dbReference>
<dbReference type="SUPFAM" id="SSF88697">
    <property type="entry name" value="PUA domain-like"/>
    <property type="match status" value="1"/>
</dbReference>
<dbReference type="InterPro" id="IPR045134">
    <property type="entry name" value="UHRF1/2-like"/>
</dbReference>
<organism evidence="4 5">
    <name type="scientific">Lentinula raphanica</name>
    <dbReference type="NCBI Taxonomy" id="153919"/>
    <lineage>
        <taxon>Eukaryota</taxon>
        <taxon>Fungi</taxon>
        <taxon>Dikarya</taxon>
        <taxon>Basidiomycota</taxon>
        <taxon>Agaricomycotina</taxon>
        <taxon>Agaricomycetes</taxon>
        <taxon>Agaricomycetidae</taxon>
        <taxon>Agaricales</taxon>
        <taxon>Marasmiineae</taxon>
        <taxon>Omphalotaceae</taxon>
        <taxon>Lentinula</taxon>
    </lineage>
</organism>
<dbReference type="AlphaFoldDB" id="A0AA38UJE7"/>
<comment type="caution">
    <text evidence="4">The sequence shown here is derived from an EMBL/GenBank/DDBJ whole genome shotgun (WGS) entry which is preliminary data.</text>
</comment>
<evidence type="ECO:0000256" key="1">
    <source>
        <dbReference type="ARBA" id="ARBA00023242"/>
    </source>
</evidence>
<dbReference type="SMART" id="SM00466">
    <property type="entry name" value="SRA"/>
    <property type="match status" value="1"/>
</dbReference>
<accession>A0AA38UJE7</accession>
<evidence type="ECO:0000313" key="5">
    <source>
        <dbReference type="Proteomes" id="UP001163846"/>
    </source>
</evidence>
<dbReference type="Gene3D" id="2.30.280.10">
    <property type="entry name" value="SRA-YDG"/>
    <property type="match status" value="1"/>
</dbReference>
<dbReference type="Pfam" id="PF02182">
    <property type="entry name" value="SAD_SRA"/>
    <property type="match status" value="1"/>
</dbReference>
<dbReference type="GO" id="GO:0005634">
    <property type="term" value="C:nucleus"/>
    <property type="evidence" value="ECO:0007669"/>
    <property type="project" value="UniProtKB-SubCell"/>
</dbReference>
<dbReference type="InterPro" id="IPR015947">
    <property type="entry name" value="PUA-like_sf"/>
</dbReference>
<sequence length="182" mass="20331">MALERLRTQLMMDTNLYPRHHTMGDNMIKGLAVGTHFESRKELSEKQVHRPIHAGISGSKDLGAQSVVLSGKYADEDKGSIVTYTGTGGQENVYRNPGPQVQDQSFEHPMNQYLVKSYITARPIRLIRGASKSKYGPSEGYRYDGMYTVTAAYMDKDPATGFAVCKFRLEQVPGQPPIPIKY</sequence>
<reference evidence="4" key="1">
    <citation type="submission" date="2022-08" db="EMBL/GenBank/DDBJ databases">
        <authorList>
            <consortium name="DOE Joint Genome Institute"/>
            <person name="Min B."/>
            <person name="Riley R."/>
            <person name="Sierra-Patev S."/>
            <person name="Naranjo-Ortiz M."/>
            <person name="Looney B."/>
            <person name="Konkel Z."/>
            <person name="Slot J.C."/>
            <person name="Sakamoto Y."/>
            <person name="Steenwyk J.L."/>
            <person name="Rokas A."/>
            <person name="Carro J."/>
            <person name="Camarero S."/>
            <person name="Ferreira P."/>
            <person name="Molpeceres G."/>
            <person name="Ruiz-Duenas F.J."/>
            <person name="Serrano A."/>
            <person name="Henrissat B."/>
            <person name="Drula E."/>
            <person name="Hughes K.W."/>
            <person name="Mata J.L."/>
            <person name="Ishikawa N.K."/>
            <person name="Vargas-Isla R."/>
            <person name="Ushijima S."/>
            <person name="Smith C.A."/>
            <person name="Ahrendt S."/>
            <person name="Andreopoulos W."/>
            <person name="He G."/>
            <person name="Labutti K."/>
            <person name="Lipzen A."/>
            <person name="Ng V."/>
            <person name="Sandor L."/>
            <person name="Barry K."/>
            <person name="Martinez A.T."/>
            <person name="Xiao Y."/>
            <person name="Gibbons J.G."/>
            <person name="Terashima K."/>
            <person name="Hibbett D.S."/>
            <person name="Grigoriev I.V."/>
        </authorList>
    </citation>
    <scope>NUCLEOTIDE SEQUENCE</scope>
    <source>
        <strain evidence="4">TFB9207</strain>
    </source>
</reference>
<evidence type="ECO:0000256" key="2">
    <source>
        <dbReference type="PROSITE-ProRule" id="PRU00358"/>
    </source>
</evidence>
<keyword evidence="1 2" id="KW-0539">Nucleus</keyword>
<evidence type="ECO:0000313" key="4">
    <source>
        <dbReference type="EMBL" id="KAJ3843121.1"/>
    </source>
</evidence>
<dbReference type="GO" id="GO:0044027">
    <property type="term" value="P:negative regulation of gene expression via chromosomal CpG island methylation"/>
    <property type="evidence" value="ECO:0007669"/>
    <property type="project" value="TreeGrafter"/>
</dbReference>
<dbReference type="PANTHER" id="PTHR14140">
    <property type="entry name" value="E3 UBIQUITIN-PROTEIN LIGASE UHRF-RELATED"/>
    <property type="match status" value="1"/>
</dbReference>
<protein>
    <submittedName>
        <fullName evidence="4">PUA-like domain-containing protein</fullName>
    </submittedName>
</protein>
<feature type="domain" description="YDG" evidence="3">
    <location>
        <begin position="26"/>
        <end position="171"/>
    </location>
</feature>
<comment type="subcellular location">
    <subcellularLocation>
        <location evidence="2">Nucleus</location>
    </subcellularLocation>
</comment>
<dbReference type="GO" id="GO:0061630">
    <property type="term" value="F:ubiquitin protein ligase activity"/>
    <property type="evidence" value="ECO:0007669"/>
    <property type="project" value="TreeGrafter"/>
</dbReference>
<name>A0AA38UJE7_9AGAR</name>
<evidence type="ECO:0000259" key="3">
    <source>
        <dbReference type="PROSITE" id="PS51015"/>
    </source>
</evidence>
<dbReference type="Proteomes" id="UP001163846">
    <property type="component" value="Unassembled WGS sequence"/>
</dbReference>
<proteinExistence type="predicted"/>
<keyword evidence="5" id="KW-1185">Reference proteome</keyword>
<dbReference type="PANTHER" id="PTHR14140:SF27">
    <property type="entry name" value="OS04G0289800 PROTEIN"/>
    <property type="match status" value="1"/>
</dbReference>
<dbReference type="InterPro" id="IPR036987">
    <property type="entry name" value="SRA-YDG_sf"/>
</dbReference>
<gene>
    <name evidence="4" type="ORF">F5878DRAFT_657038</name>
</gene>
<dbReference type="InterPro" id="IPR003105">
    <property type="entry name" value="SRA_YDG"/>
</dbReference>
<dbReference type="EMBL" id="MU805985">
    <property type="protein sequence ID" value="KAJ3843121.1"/>
    <property type="molecule type" value="Genomic_DNA"/>
</dbReference>